<comment type="similarity">
    <text evidence="3 15 17">Belongs to the RNA methyltransferase TrmD family.</text>
</comment>
<dbReference type="EC" id="2.1.1.228" evidence="5 15"/>
<evidence type="ECO:0000259" key="18">
    <source>
        <dbReference type="Pfam" id="PF01746"/>
    </source>
</evidence>
<evidence type="ECO:0000256" key="14">
    <source>
        <dbReference type="ARBA" id="ARBA00047783"/>
    </source>
</evidence>
<evidence type="ECO:0000256" key="16">
    <source>
        <dbReference type="PIRSR" id="PIRSR000386-1"/>
    </source>
</evidence>
<comment type="subcellular location">
    <subcellularLocation>
        <location evidence="2 15 17">Cytoplasm</location>
    </subcellularLocation>
</comment>
<keyword evidence="7 15" id="KW-0963">Cytoplasm</keyword>
<evidence type="ECO:0000256" key="10">
    <source>
        <dbReference type="ARBA" id="ARBA00022691"/>
    </source>
</evidence>
<keyword evidence="10 15" id="KW-0949">S-adenosyl-L-methionine</keyword>
<accession>A0A975FLG9</accession>
<dbReference type="SUPFAM" id="SSF75217">
    <property type="entry name" value="alpha/beta knot"/>
    <property type="match status" value="1"/>
</dbReference>
<dbReference type="PANTHER" id="PTHR46417:SF1">
    <property type="entry name" value="TRNA (GUANINE-N(1)-)-METHYLTRANSFERASE"/>
    <property type="match status" value="1"/>
</dbReference>
<keyword evidence="11 15" id="KW-0819">tRNA processing</keyword>
<dbReference type="NCBIfam" id="TIGR00088">
    <property type="entry name" value="trmD"/>
    <property type="match status" value="1"/>
</dbReference>
<dbReference type="Proteomes" id="UP000672038">
    <property type="component" value="Chromosome"/>
</dbReference>
<dbReference type="HAMAP" id="MF_00605">
    <property type="entry name" value="TrmD"/>
    <property type="match status" value="1"/>
</dbReference>
<dbReference type="GO" id="GO:0052906">
    <property type="term" value="F:tRNA (guanine(37)-N1)-methyltransferase activity"/>
    <property type="evidence" value="ECO:0007669"/>
    <property type="project" value="UniProtKB-UniRule"/>
</dbReference>
<feature type="binding site" evidence="15 16">
    <location>
        <position position="111"/>
    </location>
    <ligand>
        <name>S-adenosyl-L-methionine</name>
        <dbReference type="ChEBI" id="CHEBI:59789"/>
    </ligand>
</feature>
<comment type="subunit">
    <text evidence="4 15 17">Homodimer.</text>
</comment>
<evidence type="ECO:0000256" key="1">
    <source>
        <dbReference type="ARBA" id="ARBA00002634"/>
    </source>
</evidence>
<dbReference type="PANTHER" id="PTHR46417">
    <property type="entry name" value="TRNA (GUANINE-N(1)-)-METHYLTRANSFERASE"/>
    <property type="match status" value="1"/>
</dbReference>
<dbReference type="PIRSF" id="PIRSF000386">
    <property type="entry name" value="tRNA_mtase"/>
    <property type="match status" value="1"/>
</dbReference>
<keyword evidence="20" id="KW-1185">Reference proteome</keyword>
<evidence type="ECO:0000313" key="20">
    <source>
        <dbReference type="Proteomes" id="UP000672038"/>
    </source>
</evidence>
<dbReference type="GO" id="GO:0005829">
    <property type="term" value="C:cytosol"/>
    <property type="evidence" value="ECO:0007669"/>
    <property type="project" value="TreeGrafter"/>
</dbReference>
<dbReference type="FunFam" id="3.40.1280.10:FF:000001">
    <property type="entry name" value="tRNA (guanine-N(1)-)-methyltransferase"/>
    <property type="match status" value="1"/>
</dbReference>
<dbReference type="InterPro" id="IPR029028">
    <property type="entry name" value="Alpha/beta_knot_MTases"/>
</dbReference>
<evidence type="ECO:0000256" key="4">
    <source>
        <dbReference type="ARBA" id="ARBA00011738"/>
    </source>
</evidence>
<gene>
    <name evidence="15 19" type="primary">trmD</name>
    <name evidence="19" type="ORF">LFWB_6000</name>
</gene>
<keyword evidence="9 15" id="KW-0808">Transferase</keyword>
<dbReference type="NCBIfam" id="NF000648">
    <property type="entry name" value="PRK00026.1"/>
    <property type="match status" value="1"/>
</dbReference>
<dbReference type="AlphaFoldDB" id="A0A975FLG9"/>
<reference evidence="19" key="1">
    <citation type="submission" date="2020-06" db="EMBL/GenBank/DDBJ databases">
        <title>Complete genome sequence of Candidatus Phytoplasma luffae NCHU2019.</title>
        <authorList>
            <person name="Cho S.-T."/>
            <person name="Tan C.-M."/>
            <person name="Li J.-R."/>
            <person name="Chien Y.-Y."/>
            <person name="Chiu Y.-C."/>
            <person name="Yang J.-Y."/>
            <person name="Kuo C.-H."/>
        </authorList>
    </citation>
    <scope>NUCLEOTIDE SEQUENCE</scope>
    <source>
        <strain evidence="19">NCHU2019</strain>
    </source>
</reference>
<evidence type="ECO:0000256" key="6">
    <source>
        <dbReference type="ARBA" id="ARBA00014679"/>
    </source>
</evidence>
<feature type="binding site" evidence="15 16">
    <location>
        <begin position="130"/>
        <end position="135"/>
    </location>
    <ligand>
        <name>S-adenosyl-L-methionine</name>
        <dbReference type="ChEBI" id="CHEBI:59789"/>
    </ligand>
</feature>
<evidence type="ECO:0000313" key="19">
    <source>
        <dbReference type="EMBL" id="QTX03166.1"/>
    </source>
</evidence>
<evidence type="ECO:0000256" key="5">
    <source>
        <dbReference type="ARBA" id="ARBA00012807"/>
    </source>
</evidence>
<dbReference type="KEGG" id="pluf:LFWB_6000"/>
<dbReference type="EMBL" id="CP054393">
    <property type="protein sequence ID" value="QTX03166.1"/>
    <property type="molecule type" value="Genomic_DNA"/>
</dbReference>
<dbReference type="CDD" id="cd18080">
    <property type="entry name" value="TrmD-like"/>
    <property type="match status" value="1"/>
</dbReference>
<dbReference type="FunFam" id="1.10.1270.20:FF:000001">
    <property type="entry name" value="tRNA (guanine-N(1)-)-methyltransferase"/>
    <property type="match status" value="1"/>
</dbReference>
<dbReference type="InterPro" id="IPR023148">
    <property type="entry name" value="tRNA_m1G_MeTrfase_C_sf"/>
</dbReference>
<dbReference type="InterPro" id="IPR029026">
    <property type="entry name" value="tRNA_m1G_MTases_N"/>
</dbReference>
<feature type="domain" description="tRNA methyltransferase TRMD/TRM10-type" evidence="18">
    <location>
        <begin position="1"/>
        <end position="221"/>
    </location>
</feature>
<evidence type="ECO:0000256" key="15">
    <source>
        <dbReference type="HAMAP-Rule" id="MF_00605"/>
    </source>
</evidence>
<dbReference type="RefSeq" id="WP_210954593.1">
    <property type="nucleotide sequence ID" value="NZ_CP054393.1"/>
</dbReference>
<evidence type="ECO:0000256" key="7">
    <source>
        <dbReference type="ARBA" id="ARBA00022490"/>
    </source>
</evidence>
<dbReference type="Gene3D" id="3.40.1280.10">
    <property type="match status" value="1"/>
</dbReference>
<dbReference type="InterPro" id="IPR016009">
    <property type="entry name" value="tRNA_MeTrfase_TRMD/TRM10"/>
</dbReference>
<comment type="catalytic activity">
    <reaction evidence="14 15 17">
        <text>guanosine(37) in tRNA + S-adenosyl-L-methionine = N(1)-methylguanosine(37) in tRNA + S-adenosyl-L-homocysteine + H(+)</text>
        <dbReference type="Rhea" id="RHEA:36899"/>
        <dbReference type="Rhea" id="RHEA-COMP:10145"/>
        <dbReference type="Rhea" id="RHEA-COMP:10147"/>
        <dbReference type="ChEBI" id="CHEBI:15378"/>
        <dbReference type="ChEBI" id="CHEBI:57856"/>
        <dbReference type="ChEBI" id="CHEBI:59789"/>
        <dbReference type="ChEBI" id="CHEBI:73542"/>
        <dbReference type="ChEBI" id="CHEBI:74269"/>
        <dbReference type="EC" id="2.1.1.228"/>
    </reaction>
</comment>
<evidence type="ECO:0000256" key="3">
    <source>
        <dbReference type="ARBA" id="ARBA00007630"/>
    </source>
</evidence>
<comment type="function">
    <text evidence="1 15 17">Specifically methylates guanosine-37 in various tRNAs.</text>
</comment>
<sequence>MKIDVITIFPHFFDIFLNTSIIKRAIEKKKVHIQMHDLRKYSQRKHQQIDDTPYGGDHGMILAFPPFYECLKKIKTDKSQVVLLSPQGKVLNQKKANYYVQNYYHLILLCGHYEGIDARIIEHIDEEISIGDYVLTGGEIAATVIIDTLTRLLPGVIKKESYLEDSHQNIILKYPQYTKPKEYKGYKVPDVLISGNHEKIKQWRQEQSLKITWLKRPDLLSKISLNEKQEKLLNKIKKEKK</sequence>
<evidence type="ECO:0000256" key="8">
    <source>
        <dbReference type="ARBA" id="ARBA00022603"/>
    </source>
</evidence>
<organism evidence="19 20">
    <name type="scientific">Loofah witches'-broom phytoplasma</name>
    <dbReference type="NCBI Taxonomy" id="35773"/>
    <lineage>
        <taxon>Bacteria</taxon>
        <taxon>Bacillati</taxon>
        <taxon>Mycoplasmatota</taxon>
        <taxon>Mollicutes</taxon>
        <taxon>Acholeplasmatales</taxon>
        <taxon>Acholeplasmataceae</taxon>
        <taxon>Candidatus Phytoplasma</taxon>
        <taxon>16SrVIII (Loofah witches'-broom group)</taxon>
    </lineage>
</organism>
<name>A0A975FLG9_LOWBP</name>
<evidence type="ECO:0000256" key="12">
    <source>
        <dbReference type="ARBA" id="ARBA00029736"/>
    </source>
</evidence>
<dbReference type="Pfam" id="PF01746">
    <property type="entry name" value="tRNA_m1G_MT"/>
    <property type="match status" value="1"/>
</dbReference>
<dbReference type="InterPro" id="IPR002649">
    <property type="entry name" value="tRNA_m1G_MeTrfase_TrmD"/>
</dbReference>
<evidence type="ECO:0000256" key="2">
    <source>
        <dbReference type="ARBA" id="ARBA00004496"/>
    </source>
</evidence>
<proteinExistence type="inferred from homology"/>
<evidence type="ECO:0000256" key="9">
    <source>
        <dbReference type="ARBA" id="ARBA00022679"/>
    </source>
</evidence>
<dbReference type="GO" id="GO:0002939">
    <property type="term" value="P:tRNA N1-guanine methylation"/>
    <property type="evidence" value="ECO:0007669"/>
    <property type="project" value="TreeGrafter"/>
</dbReference>
<evidence type="ECO:0000256" key="17">
    <source>
        <dbReference type="RuleBase" id="RU003464"/>
    </source>
</evidence>
<protein>
    <recommendedName>
        <fullName evidence="6 15">tRNA (guanine-N(1)-)-methyltransferase</fullName>
        <ecNumber evidence="5 15">2.1.1.228</ecNumber>
    </recommendedName>
    <alternativeName>
        <fullName evidence="12 15">M1G-methyltransferase</fullName>
    </alternativeName>
    <alternativeName>
        <fullName evidence="13 15">tRNA [GM37] methyltransferase</fullName>
    </alternativeName>
</protein>
<evidence type="ECO:0000256" key="13">
    <source>
        <dbReference type="ARBA" id="ARBA00033392"/>
    </source>
</evidence>
<keyword evidence="8 15" id="KW-0489">Methyltransferase</keyword>
<dbReference type="Gene3D" id="1.10.1270.20">
    <property type="entry name" value="tRNA(m1g37)methyltransferase, domain 2"/>
    <property type="match status" value="1"/>
</dbReference>
<evidence type="ECO:0000256" key="11">
    <source>
        <dbReference type="ARBA" id="ARBA00022694"/>
    </source>
</evidence>